<dbReference type="FunFam" id="3.30.30.30:FF:000002">
    <property type="entry name" value="Heat shock 70 kDa protein 4"/>
    <property type="match status" value="1"/>
</dbReference>
<dbReference type="SUPFAM" id="SSF53067">
    <property type="entry name" value="Actin-like ATPase domain"/>
    <property type="match status" value="2"/>
</dbReference>
<feature type="compositionally biased region" description="Polar residues" evidence="3">
    <location>
        <begin position="127"/>
        <end position="139"/>
    </location>
</feature>
<reference evidence="4 5" key="1">
    <citation type="submission" date="2018-08" db="EMBL/GenBank/DDBJ databases">
        <title>Aphanomyces genome sequencing and annotation.</title>
        <authorList>
            <person name="Minardi D."/>
            <person name="Oidtmann B."/>
            <person name="Van Der Giezen M."/>
            <person name="Studholme D.J."/>
        </authorList>
    </citation>
    <scope>NUCLEOTIDE SEQUENCE [LARGE SCALE GENOMIC DNA]</scope>
    <source>
        <strain evidence="4 5">D2</strain>
    </source>
</reference>
<dbReference type="GO" id="GO:0005829">
    <property type="term" value="C:cytosol"/>
    <property type="evidence" value="ECO:0007669"/>
    <property type="project" value="TreeGrafter"/>
</dbReference>
<feature type="region of interest" description="Disordered" evidence="3">
    <location>
        <begin position="1091"/>
        <end position="1114"/>
    </location>
</feature>
<dbReference type="Gene3D" id="3.30.420.40">
    <property type="match status" value="2"/>
</dbReference>
<dbReference type="SUPFAM" id="SSF100920">
    <property type="entry name" value="Heat shock protein 70kD (HSP70), peptide-binding domain"/>
    <property type="match status" value="1"/>
</dbReference>
<dbReference type="EMBL" id="QUTD01011507">
    <property type="protein sequence ID" value="RHY39827.1"/>
    <property type="molecule type" value="Genomic_DNA"/>
</dbReference>
<name>A0A397C500_APHAT</name>
<dbReference type="Proteomes" id="UP000266643">
    <property type="component" value="Unassembled WGS sequence"/>
</dbReference>
<evidence type="ECO:0000256" key="2">
    <source>
        <dbReference type="ARBA" id="ARBA00022840"/>
    </source>
</evidence>
<dbReference type="InterPro" id="IPR029047">
    <property type="entry name" value="HSP70_peptide-bd_sf"/>
</dbReference>
<feature type="region of interest" description="Disordered" evidence="3">
    <location>
        <begin position="1322"/>
        <end position="1353"/>
    </location>
</feature>
<feature type="compositionally biased region" description="Low complexity" evidence="3">
    <location>
        <begin position="85"/>
        <end position="103"/>
    </location>
</feature>
<comment type="caution">
    <text evidence="4">The sequence shown here is derived from an EMBL/GenBank/DDBJ whole genome shotgun (WGS) entry which is preliminary data.</text>
</comment>
<dbReference type="Gene3D" id="3.30.30.30">
    <property type="match status" value="1"/>
</dbReference>
<dbReference type="PANTHER" id="PTHR45639:SF4">
    <property type="entry name" value="HSC70CB, ISOFORM G"/>
    <property type="match status" value="1"/>
</dbReference>
<dbReference type="VEuPathDB" id="FungiDB:H257_16483"/>
<evidence type="ECO:0000256" key="1">
    <source>
        <dbReference type="ARBA" id="ARBA00022741"/>
    </source>
</evidence>
<keyword evidence="1" id="KW-0547">Nucleotide-binding</keyword>
<dbReference type="GO" id="GO:0005524">
    <property type="term" value="F:ATP binding"/>
    <property type="evidence" value="ECO:0007669"/>
    <property type="project" value="UniProtKB-KW"/>
</dbReference>
<accession>A0A397C500</accession>
<dbReference type="FunFam" id="1.20.1270.10:FF:000002">
    <property type="entry name" value="Heat shock 70 kDa protein 4"/>
    <property type="match status" value="1"/>
</dbReference>
<dbReference type="CDD" id="cd11732">
    <property type="entry name" value="ASKHA_NBD_HSP70_HSP105-110-like"/>
    <property type="match status" value="1"/>
</dbReference>
<keyword evidence="2" id="KW-0067">ATP-binding</keyword>
<dbReference type="PRINTS" id="PR00301">
    <property type="entry name" value="HEATSHOCK70"/>
</dbReference>
<dbReference type="InterPro" id="IPR029048">
    <property type="entry name" value="HSP70_C_sf"/>
</dbReference>
<gene>
    <name evidence="4" type="ORF">DYB30_002209</name>
</gene>
<dbReference type="GO" id="GO:0005634">
    <property type="term" value="C:nucleus"/>
    <property type="evidence" value="ECO:0007669"/>
    <property type="project" value="TreeGrafter"/>
</dbReference>
<proteinExistence type="predicted"/>
<dbReference type="Gene3D" id="2.60.34.10">
    <property type="entry name" value="Substrate Binding Domain Of DNAk, Chain A, domain 1"/>
    <property type="match status" value="1"/>
</dbReference>
<dbReference type="GO" id="GO:0140662">
    <property type="term" value="F:ATP-dependent protein folding chaperone"/>
    <property type="evidence" value="ECO:0007669"/>
    <property type="project" value="InterPro"/>
</dbReference>
<dbReference type="Gene3D" id="1.20.1270.10">
    <property type="match status" value="1"/>
</dbReference>
<dbReference type="VEuPathDB" id="FungiDB:H257_16484"/>
<dbReference type="SUPFAM" id="SSF100934">
    <property type="entry name" value="Heat shock protein 70kD (HSP70), C-terminal subdomain"/>
    <property type="match status" value="2"/>
</dbReference>
<evidence type="ECO:0000313" key="5">
    <source>
        <dbReference type="Proteomes" id="UP000266643"/>
    </source>
</evidence>
<dbReference type="FunFam" id="3.90.640.10:FF:000004">
    <property type="entry name" value="Heat shock 70 kDa protein 4"/>
    <property type="match status" value="1"/>
</dbReference>
<dbReference type="Pfam" id="PF00012">
    <property type="entry name" value="HSP70"/>
    <property type="match status" value="1"/>
</dbReference>
<dbReference type="Gene3D" id="3.90.640.10">
    <property type="entry name" value="Actin, Chain A, domain 4"/>
    <property type="match status" value="1"/>
</dbReference>
<feature type="compositionally biased region" description="Pro residues" evidence="3">
    <location>
        <begin position="1325"/>
        <end position="1335"/>
    </location>
</feature>
<evidence type="ECO:0000313" key="4">
    <source>
        <dbReference type="EMBL" id="RHY39827.1"/>
    </source>
</evidence>
<evidence type="ECO:0000256" key="3">
    <source>
        <dbReference type="SAM" id="MobiDB-lite"/>
    </source>
</evidence>
<sequence length="1353" mass="149482">MSGISIGASFGGGAKREESLKPMTSMAMHRVNFPDDIDDETANAMIPHIVGHRGAKITAAGVTSNCTLKLKVAKAGSKSYLSVAVSAPTTTPTPISTPAPASTTKDDDATKPSSDLVRRRPNPPSTPTVTNHVQVTSPPLATPDSLSLHAHAPRSTGPLASDSTPRPLSLVTWTSALQANLGDVATHGSAHTSLKQQFRAAKRRWRLADTRVRHLLAIQSLAAHVALPDTDWAGAATADLRQLHRRMLRERMGADHPRLMVLPEVLQLAVPPPAPQFCNRLIRLQQQLPPHPFECFDALPDMSALSKAKLQRFMQPNADLEESCRVHEELVESAASVADIHEFGVHVVHVTHVLRSIVLHRAAAKEWLYRGYQHAVPAASDGPTAWQDTFHEWRDVVVDAVLPSALPRECHPLVQRTCDWYPYLLPSVLQWTRVMQTRSVETKHEEVPPLHDMVLSLLLSCKMPFPKLIEHHKLLQHHVKAFLVALAKQQVVEWAQLLVEHPDLRDLVVNENESVDEVGHVHLLPGFESPPHQLFDDDIPPCQTLSALAALAHQQARFMSVIGIDFGNVECVVAQAKRGGIDIILNENSNRKNPNMVCMAGKQRYIGEAAVSMARTNYKNTATDVKRLIGRKFSAPDVQEEIQNYGFKCVELPSGQVGIVLNYNDNPVTYSCEQVVAMMLNKLQNIAAVANDGVNPAYGVLSCPGYFTDVQRRAMLNASKIAGLNCLRLMNEHTAVALGYGIYKSVRNLFHETNPEHVMFIDMGHSGYTVSIVNFVQGKLQVKAVAYDRFLGGRNFDFALAKDVAEKFEAKHKKNPLADAKSRLKLLSACEKTKKNLSPQGVTSSVLNIECLVDEIDYASKVSLDEFETLIAPLLQRLEGPIQSALADAGLTADKLSCVEIVGGGVRVASVKRRLAEILGLDKEKPNLGLSTTLNADEAVARGCALQCAILSPLFKVKDFSISDINNYPIRVSWEGAASADDDTNEDETDGAVQTPANANSILILTRKDDFPTTKRITFRRSEALVVEANYDETATPFLPPSPYTNLGKFTISGMSAGENGEAPRVRVNVRQDIHGLFEVASGQMMVEIKEEETKEAEAKEGEEKKEEGPKKKRFRKVDLKVESQVNGLTAADVNRASEEELTMAQQDRVIEETANKRNELETFVYDNRNHLSDKYSEFVSTSDRDAFDAKLNDMEDWLYSDEGFDSTKSVFQTKLDELRALLKPVDVRYQDHQDRPEAQAELKAVIEEYKKLANSTDDAYSHWTDDESNKLRDASTKAETWLFDQLNAQANVPLTQDPVVTADQIRKKIVETRALALPIITKPKPLPKVEPPAAPVTSNDEDTKEGDKMDLD</sequence>
<dbReference type="PANTHER" id="PTHR45639">
    <property type="entry name" value="HSC70CB, ISOFORM G-RELATED"/>
    <property type="match status" value="1"/>
</dbReference>
<organism evidence="4 5">
    <name type="scientific">Aphanomyces astaci</name>
    <name type="common">Crayfish plague agent</name>
    <dbReference type="NCBI Taxonomy" id="112090"/>
    <lineage>
        <taxon>Eukaryota</taxon>
        <taxon>Sar</taxon>
        <taxon>Stramenopiles</taxon>
        <taxon>Oomycota</taxon>
        <taxon>Saprolegniomycetes</taxon>
        <taxon>Saprolegniales</taxon>
        <taxon>Verrucalvaceae</taxon>
        <taxon>Aphanomyces</taxon>
    </lineage>
</organism>
<feature type="region of interest" description="Disordered" evidence="3">
    <location>
        <begin position="85"/>
        <end position="165"/>
    </location>
</feature>
<dbReference type="FunFam" id="3.30.420.40:FF:000171">
    <property type="entry name" value="Heat shock 70 kDa protein 4"/>
    <property type="match status" value="2"/>
</dbReference>
<dbReference type="InterPro" id="IPR043129">
    <property type="entry name" value="ATPase_NBD"/>
</dbReference>
<dbReference type="InterPro" id="IPR013126">
    <property type="entry name" value="Hsp_70_fam"/>
</dbReference>
<protein>
    <submittedName>
        <fullName evidence="4">Uncharacterized protein</fullName>
    </submittedName>
</protein>
<feature type="compositionally biased region" description="Basic and acidic residues" evidence="3">
    <location>
        <begin position="1091"/>
        <end position="1110"/>
    </location>
</feature>